<reference evidence="1" key="2">
    <citation type="submission" date="2020-11" db="EMBL/GenBank/DDBJ databases">
        <authorList>
            <person name="McCartney M.A."/>
            <person name="Auch B."/>
            <person name="Kono T."/>
            <person name="Mallez S."/>
            <person name="Becker A."/>
            <person name="Gohl D.M."/>
            <person name="Silverstein K.A.T."/>
            <person name="Koren S."/>
            <person name="Bechman K.B."/>
            <person name="Herman A."/>
            <person name="Abrahante J.E."/>
            <person name="Garbe J."/>
        </authorList>
    </citation>
    <scope>NUCLEOTIDE SEQUENCE</scope>
    <source>
        <strain evidence="1">Duluth1</strain>
        <tissue evidence="1">Whole animal</tissue>
    </source>
</reference>
<gene>
    <name evidence="1" type="ORF">DPMN_047663</name>
</gene>
<organism evidence="1 2">
    <name type="scientific">Dreissena polymorpha</name>
    <name type="common">Zebra mussel</name>
    <name type="synonym">Mytilus polymorpha</name>
    <dbReference type="NCBI Taxonomy" id="45954"/>
    <lineage>
        <taxon>Eukaryota</taxon>
        <taxon>Metazoa</taxon>
        <taxon>Spiralia</taxon>
        <taxon>Lophotrochozoa</taxon>
        <taxon>Mollusca</taxon>
        <taxon>Bivalvia</taxon>
        <taxon>Autobranchia</taxon>
        <taxon>Heteroconchia</taxon>
        <taxon>Euheterodonta</taxon>
        <taxon>Imparidentia</taxon>
        <taxon>Neoheterodontei</taxon>
        <taxon>Myida</taxon>
        <taxon>Dreissenoidea</taxon>
        <taxon>Dreissenidae</taxon>
        <taxon>Dreissena</taxon>
    </lineage>
</organism>
<sequence>MGLQRQRIYLAVSLRGPAQGVLGNLAQAARDYNTLLQALEERFAPPNQTELYRVQFRDRRQEASETLG</sequence>
<name>A0A9D4DAS5_DREPO</name>
<proteinExistence type="predicted"/>
<keyword evidence="2" id="KW-1185">Reference proteome</keyword>
<comment type="caution">
    <text evidence="1">The sequence shown here is derived from an EMBL/GenBank/DDBJ whole genome shotgun (WGS) entry which is preliminary data.</text>
</comment>
<accession>A0A9D4DAS5</accession>
<dbReference type="EMBL" id="JAIWYP010000011">
    <property type="protein sequence ID" value="KAH3740946.1"/>
    <property type="molecule type" value="Genomic_DNA"/>
</dbReference>
<protein>
    <submittedName>
        <fullName evidence="1">Uncharacterized protein</fullName>
    </submittedName>
</protein>
<dbReference type="AlphaFoldDB" id="A0A9D4DAS5"/>
<evidence type="ECO:0000313" key="2">
    <source>
        <dbReference type="Proteomes" id="UP000828390"/>
    </source>
</evidence>
<reference evidence="1" key="1">
    <citation type="journal article" date="2019" name="bioRxiv">
        <title>The Genome of the Zebra Mussel, Dreissena polymorpha: A Resource for Invasive Species Research.</title>
        <authorList>
            <person name="McCartney M.A."/>
            <person name="Auch B."/>
            <person name="Kono T."/>
            <person name="Mallez S."/>
            <person name="Zhang Y."/>
            <person name="Obille A."/>
            <person name="Becker A."/>
            <person name="Abrahante J.E."/>
            <person name="Garbe J."/>
            <person name="Badalamenti J.P."/>
            <person name="Herman A."/>
            <person name="Mangelson H."/>
            <person name="Liachko I."/>
            <person name="Sullivan S."/>
            <person name="Sone E.D."/>
            <person name="Koren S."/>
            <person name="Silverstein K.A.T."/>
            <person name="Beckman K.B."/>
            <person name="Gohl D.M."/>
        </authorList>
    </citation>
    <scope>NUCLEOTIDE SEQUENCE</scope>
    <source>
        <strain evidence="1">Duluth1</strain>
        <tissue evidence="1">Whole animal</tissue>
    </source>
</reference>
<dbReference type="Proteomes" id="UP000828390">
    <property type="component" value="Unassembled WGS sequence"/>
</dbReference>
<evidence type="ECO:0000313" key="1">
    <source>
        <dbReference type="EMBL" id="KAH3740946.1"/>
    </source>
</evidence>